<evidence type="ECO:0000313" key="2">
    <source>
        <dbReference type="Proteomes" id="UP000034164"/>
    </source>
</evidence>
<dbReference type="Proteomes" id="UP000034164">
    <property type="component" value="Unassembled WGS sequence"/>
</dbReference>
<dbReference type="OrthoDB" id="3660917at2759"/>
<protein>
    <submittedName>
        <fullName evidence="1">Uncharacterized protein</fullName>
    </submittedName>
</protein>
<organism evidence="1 2">
    <name type="scientific">[Emmonsia] crescens</name>
    <dbReference type="NCBI Taxonomy" id="73230"/>
    <lineage>
        <taxon>Eukaryota</taxon>
        <taxon>Fungi</taxon>
        <taxon>Dikarya</taxon>
        <taxon>Ascomycota</taxon>
        <taxon>Pezizomycotina</taxon>
        <taxon>Eurotiomycetes</taxon>
        <taxon>Eurotiomycetidae</taxon>
        <taxon>Onygenales</taxon>
        <taxon>Ajellomycetaceae</taxon>
        <taxon>Emergomyces</taxon>
    </lineage>
</organism>
<sequence>MAGGIKHFGDDGVLRSFSSNGTVIDHARLINEPLMVAATWLPSKEQNILKEEWAGVGGSKVQSEQILSPPSHLRPLVFERLKRTLI</sequence>
<dbReference type="VEuPathDB" id="FungiDB:EMCG_06527"/>
<name>A0A0G2IAV2_9EURO</name>
<accession>A0A0G2IAV2</accession>
<dbReference type="EMBL" id="LCZI01000193">
    <property type="protein sequence ID" value="KKZ67817.1"/>
    <property type="molecule type" value="Genomic_DNA"/>
</dbReference>
<gene>
    <name evidence="1" type="ORF">EMCG_06527</name>
</gene>
<reference evidence="2" key="1">
    <citation type="journal article" date="2015" name="PLoS Genet.">
        <title>The dynamic genome and transcriptome of the human fungal pathogen Blastomyces and close relative Emmonsia.</title>
        <authorList>
            <person name="Munoz J.F."/>
            <person name="Gauthier G.M."/>
            <person name="Desjardins C.A."/>
            <person name="Gallo J.E."/>
            <person name="Holder J."/>
            <person name="Sullivan T.D."/>
            <person name="Marty A.J."/>
            <person name="Carmen J.C."/>
            <person name="Chen Z."/>
            <person name="Ding L."/>
            <person name="Gujja S."/>
            <person name="Magrini V."/>
            <person name="Misas E."/>
            <person name="Mitreva M."/>
            <person name="Priest M."/>
            <person name="Saif S."/>
            <person name="Whiston E.A."/>
            <person name="Young S."/>
            <person name="Zeng Q."/>
            <person name="Goldman W.E."/>
            <person name="Mardis E.R."/>
            <person name="Taylor J.W."/>
            <person name="McEwen J.G."/>
            <person name="Clay O.K."/>
            <person name="Klein B.S."/>
            <person name="Cuomo C.A."/>
        </authorList>
    </citation>
    <scope>NUCLEOTIDE SEQUENCE [LARGE SCALE GENOMIC DNA]</scope>
    <source>
        <strain evidence="2">UAMH 3008</strain>
    </source>
</reference>
<dbReference type="AlphaFoldDB" id="A0A0G2IAV2"/>
<proteinExistence type="predicted"/>
<comment type="caution">
    <text evidence="1">The sequence shown here is derived from an EMBL/GenBank/DDBJ whole genome shotgun (WGS) entry which is preliminary data.</text>
</comment>
<evidence type="ECO:0000313" key="1">
    <source>
        <dbReference type="EMBL" id="KKZ67817.1"/>
    </source>
</evidence>